<reference evidence="12 13" key="1">
    <citation type="submission" date="2014-11" db="EMBL/GenBank/DDBJ databases">
        <authorList>
            <person name="Zhu J."/>
            <person name="Qi W."/>
            <person name="Song R."/>
        </authorList>
    </citation>
    <scope>NUCLEOTIDE SEQUENCE [LARGE SCALE GENOMIC DNA]</scope>
</reference>
<dbReference type="SUPFAM" id="SSF55298">
    <property type="entry name" value="YjgF-like"/>
    <property type="match status" value="2"/>
</dbReference>
<dbReference type="OrthoDB" id="686384at2759"/>
<dbReference type="OMA" id="WAMASIG"/>
<dbReference type="Gene3D" id="3.30.1330.40">
    <property type="entry name" value="RutC-like"/>
    <property type="match status" value="2"/>
</dbReference>
<evidence type="ECO:0000313" key="13">
    <source>
        <dbReference type="Proteomes" id="UP000041254"/>
    </source>
</evidence>
<dbReference type="FunFam" id="3.90.1490.10:FF:000001">
    <property type="entry name" value="Diphthine--ammonia ligase"/>
    <property type="match status" value="1"/>
</dbReference>
<evidence type="ECO:0000256" key="9">
    <source>
        <dbReference type="ARBA" id="ARBA00048108"/>
    </source>
</evidence>
<evidence type="ECO:0000256" key="6">
    <source>
        <dbReference type="ARBA" id="ARBA00022840"/>
    </source>
</evidence>
<evidence type="ECO:0000313" key="12">
    <source>
        <dbReference type="EMBL" id="CEL96052.1"/>
    </source>
</evidence>
<dbReference type="InterPro" id="IPR030662">
    <property type="entry name" value="DPH6/MJ0570"/>
</dbReference>
<dbReference type="STRING" id="1169540.A0A0G4EJ41"/>
<gene>
    <name evidence="12" type="ORF">Vbra_7510</name>
</gene>
<dbReference type="CDD" id="cd01994">
    <property type="entry name" value="AANH_PF0828-like"/>
    <property type="match status" value="1"/>
</dbReference>
<evidence type="ECO:0000256" key="4">
    <source>
        <dbReference type="ARBA" id="ARBA00022598"/>
    </source>
</evidence>
<dbReference type="InParanoid" id="A0A0G4EJ41"/>
<proteinExistence type="predicted"/>
<dbReference type="GO" id="GO:0017178">
    <property type="term" value="F:diphthine-ammonia ligase activity"/>
    <property type="evidence" value="ECO:0007669"/>
    <property type="project" value="UniProtKB-EC"/>
</dbReference>
<name>A0A0G4EJ41_VITBC</name>
<dbReference type="InterPro" id="IPR006175">
    <property type="entry name" value="YjgF/YER057c/UK114"/>
</dbReference>
<evidence type="ECO:0000256" key="10">
    <source>
        <dbReference type="SAM" id="MobiDB-lite"/>
    </source>
</evidence>
<dbReference type="Gene3D" id="3.40.50.620">
    <property type="entry name" value="HUPs"/>
    <property type="match status" value="1"/>
</dbReference>
<keyword evidence="4" id="KW-0436">Ligase</keyword>
<dbReference type="PANTHER" id="PTHR12196">
    <property type="entry name" value="DOMAIN OF UNKNOWN FUNCTION 71 DUF71 -CONTAINING PROTEIN"/>
    <property type="match status" value="1"/>
</dbReference>
<comment type="catalytic activity">
    <reaction evidence="9">
        <text>diphthine-[translation elongation factor 2] + NH4(+) + ATP = diphthamide-[translation elongation factor 2] + AMP + diphosphate + H(+)</text>
        <dbReference type="Rhea" id="RHEA:19753"/>
        <dbReference type="Rhea" id="RHEA-COMP:10172"/>
        <dbReference type="Rhea" id="RHEA-COMP:10174"/>
        <dbReference type="ChEBI" id="CHEBI:15378"/>
        <dbReference type="ChEBI" id="CHEBI:16692"/>
        <dbReference type="ChEBI" id="CHEBI:28938"/>
        <dbReference type="ChEBI" id="CHEBI:30616"/>
        <dbReference type="ChEBI" id="CHEBI:33019"/>
        <dbReference type="ChEBI" id="CHEBI:82696"/>
        <dbReference type="ChEBI" id="CHEBI:456215"/>
        <dbReference type="EC" id="6.3.1.14"/>
    </reaction>
</comment>
<evidence type="ECO:0000256" key="3">
    <source>
        <dbReference type="ARBA" id="ARBA00018426"/>
    </source>
</evidence>
<dbReference type="VEuPathDB" id="CryptoDB:Vbra_7510"/>
<dbReference type="FunFam" id="3.40.50.620:FF:000145">
    <property type="entry name" value="ATP-binding domain containing protein"/>
    <property type="match status" value="1"/>
</dbReference>
<feature type="domain" description="Diphthamide synthase" evidence="11">
    <location>
        <begin position="1"/>
        <end position="234"/>
    </location>
</feature>
<organism evidence="12 13">
    <name type="scientific">Vitrella brassicaformis (strain CCMP3155)</name>
    <dbReference type="NCBI Taxonomy" id="1169540"/>
    <lineage>
        <taxon>Eukaryota</taxon>
        <taxon>Sar</taxon>
        <taxon>Alveolata</taxon>
        <taxon>Colpodellida</taxon>
        <taxon>Vitrellaceae</taxon>
        <taxon>Vitrella</taxon>
    </lineage>
</organism>
<dbReference type="Proteomes" id="UP000041254">
    <property type="component" value="Unassembled WGS sequence"/>
</dbReference>
<keyword evidence="6" id="KW-0067">ATP-binding</keyword>
<dbReference type="PANTHER" id="PTHR12196:SF2">
    <property type="entry name" value="DIPHTHINE--AMMONIA LIGASE"/>
    <property type="match status" value="1"/>
</dbReference>
<dbReference type="AlphaFoldDB" id="A0A0G4EJ41"/>
<dbReference type="EC" id="6.3.1.14" evidence="2"/>
<keyword evidence="5" id="KW-0547">Nucleotide-binding</keyword>
<evidence type="ECO:0000256" key="5">
    <source>
        <dbReference type="ARBA" id="ARBA00022741"/>
    </source>
</evidence>
<evidence type="ECO:0000259" key="11">
    <source>
        <dbReference type="Pfam" id="PF01902"/>
    </source>
</evidence>
<dbReference type="GO" id="GO:0005524">
    <property type="term" value="F:ATP binding"/>
    <property type="evidence" value="ECO:0007669"/>
    <property type="project" value="UniProtKB-KW"/>
</dbReference>
<dbReference type="SUPFAM" id="SSF52402">
    <property type="entry name" value="Adenine nucleotide alpha hydrolases-like"/>
    <property type="match status" value="1"/>
</dbReference>
<dbReference type="GO" id="GO:0017183">
    <property type="term" value="P:protein histidyl modification to diphthamide"/>
    <property type="evidence" value="ECO:0007669"/>
    <property type="project" value="TreeGrafter"/>
</dbReference>
<dbReference type="InterPro" id="IPR002761">
    <property type="entry name" value="Diphthami_syn_dom"/>
</dbReference>
<sequence length="810" mass="87480">MKVVGLISGGKDSIFNLHCCVAMGHDLVALAHLKPPHHTLESDSWMYQSVGAEVVEAIATCIDRPLIQRTITGVPRATGTLGYDVTAGDEVEDLRLLLQSVKDAYPDVCGVACGAILSDYQRLRVEHVCGRLGLCVLALLWKQPQVALLDQMIACGMEAVLVKTASMGLKRAHLGRTIADLRPHFHQLHGAFGFHVCGEGGEYETITTDCPLYKKRLVIDASETVTHTDDGIAPVLLLHVTKWHLEDKTPSPSPLAAPMQPFISLERYLTDASFQRAAIRRADVADNGDALTRTQSMAAREATWREHQGLVWTSELDVSSLPSMDGEDGLSPVADEEEAVTQSRRLFTRLKAWLSREGLSLQDAVHVALQVSELSLFTRINAIYAGLFPSSPPARYCIQTHLPAGTHIRARLLMHRGGGGHMRRRHLHVQSISTWAAACIGPYSQGVAVGRGRGAEGEGQCGGGVAWLSGVIGLIPHAMKRPEEADVQSCSSLLYPAPTQQPLSYFLPAEVEVALALRSVRNVLTEMRTSLLHLVSLLVFTSDPAIDFDALEAMLRRLMAANRMPASSEGDKRPSRPYVGGSRILGKDESDYIEEEKGRDRYGDVVERPSSPPVAVTLVFARVPALPRGCSVELAPVAAVPLAAMALQHRTGRIEWEGWEMGVTATWDYGRLMAIAISLGVSRARPRPDAEGDDLPLAVRASMWVLRQLVVGVGGVSVDSLTAVDVLCAPCCELDRDGVCACWEGEGGLSAIDSLEASYKVCMGVKVVDEAGTIGSCPAILVVPVCRLDGGADMVIMCHAVHGMEGRLNE</sequence>
<dbReference type="EMBL" id="CDMY01000243">
    <property type="protein sequence ID" value="CEL96052.1"/>
    <property type="molecule type" value="Genomic_DNA"/>
</dbReference>
<dbReference type="InterPro" id="IPR035959">
    <property type="entry name" value="RutC-like_sf"/>
</dbReference>
<comment type="pathway">
    <text evidence="1">Protein modification; peptidyl-diphthamide biosynthesis.</text>
</comment>
<dbReference type="Pfam" id="PF01042">
    <property type="entry name" value="Ribonuc_L-PSP"/>
    <property type="match status" value="1"/>
</dbReference>
<dbReference type="Pfam" id="PF01902">
    <property type="entry name" value="Diphthami_syn_2"/>
    <property type="match status" value="1"/>
</dbReference>
<keyword evidence="13" id="KW-1185">Reference proteome</keyword>
<dbReference type="InterPro" id="IPR014729">
    <property type="entry name" value="Rossmann-like_a/b/a_fold"/>
</dbReference>
<evidence type="ECO:0000256" key="2">
    <source>
        <dbReference type="ARBA" id="ARBA00012089"/>
    </source>
</evidence>
<protein>
    <recommendedName>
        <fullName evidence="3">Diphthine--ammonia ligase</fullName>
        <ecNumber evidence="2">6.3.1.14</ecNumber>
    </recommendedName>
    <alternativeName>
        <fullName evidence="7">Diphthamide synthase</fullName>
    </alternativeName>
    <alternativeName>
        <fullName evidence="8">Diphthamide synthetase</fullName>
    </alternativeName>
</protein>
<feature type="region of interest" description="Disordered" evidence="10">
    <location>
        <begin position="563"/>
        <end position="584"/>
    </location>
</feature>
<evidence type="ECO:0000256" key="1">
    <source>
        <dbReference type="ARBA" id="ARBA00005156"/>
    </source>
</evidence>
<dbReference type="NCBIfam" id="TIGR00290">
    <property type="entry name" value="MJ0570_dom"/>
    <property type="match status" value="1"/>
</dbReference>
<evidence type="ECO:0000256" key="7">
    <source>
        <dbReference type="ARBA" id="ARBA00029814"/>
    </source>
</evidence>
<dbReference type="Gene3D" id="3.90.1490.10">
    <property type="entry name" value="putative n-type atp pyrophosphatase, domain 2"/>
    <property type="match status" value="1"/>
</dbReference>
<accession>A0A0G4EJ41</accession>
<evidence type="ECO:0000256" key="8">
    <source>
        <dbReference type="ARBA" id="ARBA00031552"/>
    </source>
</evidence>